<dbReference type="EMBL" id="BACD03000007">
    <property type="protein sequence ID" value="GAO47094.1"/>
    <property type="molecule type" value="Genomic_DNA"/>
</dbReference>
<evidence type="ECO:0000313" key="3">
    <source>
        <dbReference type="EMBL" id="GAO47094.1"/>
    </source>
</evidence>
<dbReference type="Pfam" id="PF12937">
    <property type="entry name" value="F-box-like"/>
    <property type="match status" value="1"/>
</dbReference>
<dbReference type="Proteomes" id="UP000033140">
    <property type="component" value="Unassembled WGS sequence"/>
</dbReference>
<feature type="domain" description="F-box" evidence="2">
    <location>
        <begin position="18"/>
        <end position="64"/>
    </location>
</feature>
<dbReference type="InterPro" id="IPR009976">
    <property type="entry name" value="Sec10-like"/>
</dbReference>
<feature type="compositionally biased region" description="Low complexity" evidence="1">
    <location>
        <begin position="490"/>
        <end position="511"/>
    </location>
</feature>
<comment type="caution">
    <text evidence="3">The sequence shown here is derived from an EMBL/GenBank/DDBJ whole genome shotgun (WGS) entry which is preliminary data.</text>
</comment>
<reference evidence="3 4" key="1">
    <citation type="journal article" date="2011" name="J. Gen. Appl. Microbiol.">
        <title>Draft genome sequencing of the enigmatic yeast Saitoella complicata.</title>
        <authorList>
            <person name="Nishida H."/>
            <person name="Hamamoto M."/>
            <person name="Sugiyama J."/>
        </authorList>
    </citation>
    <scope>NUCLEOTIDE SEQUENCE [LARGE SCALE GENOMIC DNA]</scope>
    <source>
        <strain evidence="3 4">NRRL Y-17804</strain>
    </source>
</reference>
<evidence type="ECO:0000259" key="2">
    <source>
        <dbReference type="PROSITE" id="PS50181"/>
    </source>
</evidence>
<dbReference type="InterPro" id="IPR001810">
    <property type="entry name" value="F-box_dom"/>
</dbReference>
<organism evidence="3 4">
    <name type="scientific">Saitoella complicata (strain BCRC 22490 / CBS 7301 / JCM 7358 / NBRC 10748 / NRRL Y-17804)</name>
    <dbReference type="NCBI Taxonomy" id="698492"/>
    <lineage>
        <taxon>Eukaryota</taxon>
        <taxon>Fungi</taxon>
        <taxon>Dikarya</taxon>
        <taxon>Ascomycota</taxon>
        <taxon>Taphrinomycotina</taxon>
        <taxon>Taphrinomycotina incertae sedis</taxon>
        <taxon>Saitoella</taxon>
    </lineage>
</organism>
<dbReference type="InterPro" id="IPR036047">
    <property type="entry name" value="F-box-like_dom_sf"/>
</dbReference>
<reference evidence="3 4" key="2">
    <citation type="journal article" date="2014" name="J. Gen. Appl. Microbiol.">
        <title>The early diverging ascomycetous budding yeast Saitoella complicata has three histone deacetylases belonging to the Clr6, Hos2, and Rpd3 lineages.</title>
        <authorList>
            <person name="Nishida H."/>
            <person name="Matsumoto T."/>
            <person name="Kondo S."/>
            <person name="Hamamoto M."/>
            <person name="Yoshikawa H."/>
        </authorList>
    </citation>
    <scope>NUCLEOTIDE SEQUENCE [LARGE SCALE GENOMIC DNA]</scope>
    <source>
        <strain evidence="3 4">NRRL Y-17804</strain>
    </source>
</reference>
<accession>A0A0E9NB77</accession>
<dbReference type="SUPFAM" id="SSF81383">
    <property type="entry name" value="F-box domain"/>
    <property type="match status" value="1"/>
</dbReference>
<dbReference type="GO" id="GO:0000145">
    <property type="term" value="C:exocyst"/>
    <property type="evidence" value="ECO:0007669"/>
    <property type="project" value="TreeGrafter"/>
</dbReference>
<dbReference type="GO" id="GO:0006893">
    <property type="term" value="P:Golgi to plasma membrane transport"/>
    <property type="evidence" value="ECO:0007669"/>
    <property type="project" value="TreeGrafter"/>
</dbReference>
<evidence type="ECO:0000313" key="4">
    <source>
        <dbReference type="Proteomes" id="UP000033140"/>
    </source>
</evidence>
<name>A0A0E9NB77_SAICN</name>
<protein>
    <recommendedName>
        <fullName evidence="2">F-box domain-containing protein</fullName>
    </recommendedName>
</protein>
<dbReference type="GO" id="GO:0006887">
    <property type="term" value="P:exocytosis"/>
    <property type="evidence" value="ECO:0007669"/>
    <property type="project" value="TreeGrafter"/>
</dbReference>
<dbReference type="PANTHER" id="PTHR12100">
    <property type="entry name" value="SEC10"/>
    <property type="match status" value="1"/>
</dbReference>
<gene>
    <name evidence="3" type="ORF">G7K_1306-t1</name>
</gene>
<dbReference type="AlphaFoldDB" id="A0A0E9NB77"/>
<dbReference type="Gene3D" id="1.20.1280.50">
    <property type="match status" value="1"/>
</dbReference>
<reference evidence="3 4" key="3">
    <citation type="journal article" date="2015" name="Genome Announc.">
        <title>Draft Genome Sequence of the Archiascomycetous Yeast Saitoella complicata.</title>
        <authorList>
            <person name="Yamauchi K."/>
            <person name="Kondo S."/>
            <person name="Hamamoto M."/>
            <person name="Takahashi Y."/>
            <person name="Ogura Y."/>
            <person name="Hayashi T."/>
            <person name="Nishida H."/>
        </authorList>
    </citation>
    <scope>NUCLEOTIDE SEQUENCE [LARGE SCALE GENOMIC DNA]</scope>
    <source>
        <strain evidence="3 4">NRRL Y-17804</strain>
    </source>
</reference>
<proteinExistence type="predicted"/>
<dbReference type="PROSITE" id="PS50181">
    <property type="entry name" value="FBOX"/>
    <property type="match status" value="1"/>
</dbReference>
<dbReference type="InterPro" id="IPR048627">
    <property type="entry name" value="Sec10_HB"/>
</dbReference>
<sequence length="866" mass="96855">MASKWEVVALQGTSSNMTLRPTVLPAEILSGIVDYLPVPDLAAVAQVNKQLREMVYDDTRWGARLRQMEVWDEKEAKRKTLDALEQTEIARKRIEAERQLGRKTGSVTLFDATIAVTDDKERELDVAGPAAPKPTMIDPSSYLRVFEGVRSVRGYARVEFARIYEALAPLYNDLANASDHTEPLVFRMFRTPEEQAMMINILQKFGRSRSVRDWSKKETKIAAMIDLFESAALQEFEGGYDARDVDGRMQRYANVLTELNGGASCVQLFIQKNPLMYEIPETPADCFMGELLNLEPMSLFITRLINELNVQSDVVNRTFPESLNVMLTFAERVIQDVVADYTARLIEEAHQKDTETFLKAVCGSFQQCLRIPASLTETKGSKGTLKEDTEKAIKTMFEVHVDLYLVEELNFVRSKCEAEVESWERKVAEDAEAHESMLLSGVSRAEDKKNFLTSFKKVLLMPVSVIPFPSTTAKVTPTTTARPSDELSPAAQTAQASAAISRTGTPTPATLPTTELAAQSAILSARLEGIRGLFSLEVALQLLHLCKSSLERAEPFLSMGGQLSEEVREQCEAIFVTLIQHLGKRHIKNGFDQAVEHLSRYQPSQGSDVGTSVEPLVIFLELVHVGDLIQQMVDVFFEQEMARLVDRNDFLNPAVKEKKRFEQLIDERVAAGLNKGIDVLMNQVEYILHERQSRRDYNPLPASVTGERDPGLGPTRAATEAVECLTTHTKLLVGSTDKSVLDVFFQEVGVRLFGSLCKHLKKQTVNVEGGIKLISDLNHYHAFATSLRQKVIMPYFTALKELGHVFIIGISDAKAIGALCSDVARYGGVFRAEEVYEFVQCRADWLKVKRDVDKILFGAMNDCCVQ</sequence>
<dbReference type="PANTHER" id="PTHR12100:SF1">
    <property type="entry name" value="RECYCLIN-1"/>
    <property type="match status" value="1"/>
</dbReference>
<evidence type="ECO:0000256" key="1">
    <source>
        <dbReference type="SAM" id="MobiDB-lite"/>
    </source>
</evidence>
<feature type="region of interest" description="Disordered" evidence="1">
    <location>
        <begin position="474"/>
        <end position="511"/>
    </location>
</feature>
<dbReference type="SMART" id="SM00256">
    <property type="entry name" value="FBOX"/>
    <property type="match status" value="1"/>
</dbReference>
<dbReference type="OMA" id="WYQVKRD"/>
<keyword evidence="4" id="KW-1185">Reference proteome</keyword>
<dbReference type="STRING" id="698492.A0A0E9NB77"/>
<dbReference type="Pfam" id="PF07393">
    <property type="entry name" value="Sec10_HB"/>
    <property type="match status" value="1"/>
</dbReference>